<evidence type="ECO:0000256" key="1">
    <source>
        <dbReference type="SAM" id="Phobius"/>
    </source>
</evidence>
<keyword evidence="1" id="KW-1133">Transmembrane helix</keyword>
<dbReference type="EMBL" id="LFMI01000556">
    <property type="protein sequence ID" value="OTA04986.1"/>
    <property type="molecule type" value="Genomic_DNA"/>
</dbReference>
<keyword evidence="4" id="KW-1185">Reference proteome</keyword>
<dbReference type="Proteomes" id="UP000219286">
    <property type="component" value="Unassembled WGS sequence"/>
</dbReference>
<proteinExistence type="predicted"/>
<feature type="transmembrane region" description="Helical" evidence="1">
    <location>
        <begin position="212"/>
        <end position="232"/>
    </location>
</feature>
<sequence length="256" mass="28973">MAQLERSQTIAQEMKYEHRLFLHTRNTGQREPHFVVFRGLQRLNIVRLQIELAQLKEVTERTEELPREKSEELTRLLHAYTNAIRDYEYLSKLVPITGSQALNQRLDIEQAFSEVGNLPQEPGAYRRLPDSSMLASDPLRDILKALLPRSLTYTKREMERHRTEYFKGLPPTEVSPFVDKVARFIVAFVGGASLVVPMLIMRLPRVSLAKSLVTVSVAVLLFAAVLSLVMRASNTDTMVSTATYAAVLVVFVGTTS</sequence>
<dbReference type="Pfam" id="PF20237">
    <property type="entry name" value="DUF6594"/>
    <property type="match status" value="1"/>
</dbReference>
<protein>
    <recommendedName>
        <fullName evidence="2">DUF6594 domain-containing protein</fullName>
    </recommendedName>
</protein>
<feature type="transmembrane region" description="Helical" evidence="1">
    <location>
        <begin position="238"/>
        <end position="255"/>
    </location>
</feature>
<keyword evidence="1" id="KW-0472">Membrane</keyword>
<reference evidence="3 4" key="1">
    <citation type="journal article" date="2015" name="Genome Announc.">
        <title>Genome sequence and annotation of Trichoderma parareesei, the ancestor of the cellulase producer Trichoderma reesei.</title>
        <authorList>
            <person name="Yang D."/>
            <person name="Pomraning K."/>
            <person name="Kopchinskiy A."/>
            <person name="Karimi Aghcheh R."/>
            <person name="Atanasova L."/>
            <person name="Chenthamara K."/>
            <person name="Baker S.E."/>
            <person name="Zhang R."/>
            <person name="Shen Q."/>
            <person name="Freitag M."/>
            <person name="Kubicek C.P."/>
            <person name="Druzhinina I.S."/>
        </authorList>
    </citation>
    <scope>NUCLEOTIDE SEQUENCE [LARGE SCALE GENOMIC DNA]</scope>
    <source>
        <strain evidence="3 4">CBS 125925</strain>
    </source>
</reference>
<feature type="transmembrane region" description="Helical" evidence="1">
    <location>
        <begin position="181"/>
        <end position="200"/>
    </location>
</feature>
<dbReference type="InterPro" id="IPR046529">
    <property type="entry name" value="DUF6594"/>
</dbReference>
<dbReference type="AlphaFoldDB" id="A0A2H2ZSG3"/>
<feature type="domain" description="DUF6594" evidence="2">
    <location>
        <begin position="34"/>
        <end position="249"/>
    </location>
</feature>
<dbReference type="OrthoDB" id="3546297at2759"/>
<keyword evidence="1" id="KW-0812">Transmembrane</keyword>
<evidence type="ECO:0000313" key="3">
    <source>
        <dbReference type="EMBL" id="OTA04986.1"/>
    </source>
</evidence>
<evidence type="ECO:0000313" key="4">
    <source>
        <dbReference type="Proteomes" id="UP000219286"/>
    </source>
</evidence>
<organism evidence="3 4">
    <name type="scientific">Trichoderma parareesei</name>
    <name type="common">Filamentous fungus</name>
    <dbReference type="NCBI Taxonomy" id="858221"/>
    <lineage>
        <taxon>Eukaryota</taxon>
        <taxon>Fungi</taxon>
        <taxon>Dikarya</taxon>
        <taxon>Ascomycota</taxon>
        <taxon>Pezizomycotina</taxon>
        <taxon>Sordariomycetes</taxon>
        <taxon>Hypocreomycetidae</taxon>
        <taxon>Hypocreales</taxon>
        <taxon>Hypocreaceae</taxon>
        <taxon>Trichoderma</taxon>
    </lineage>
</organism>
<name>A0A2H2ZSG3_TRIPA</name>
<comment type="caution">
    <text evidence="3">The sequence shown here is derived from an EMBL/GenBank/DDBJ whole genome shotgun (WGS) entry which is preliminary data.</text>
</comment>
<evidence type="ECO:0000259" key="2">
    <source>
        <dbReference type="Pfam" id="PF20237"/>
    </source>
</evidence>
<accession>A0A2H2ZSG3</accession>
<gene>
    <name evidence="3" type="ORF">A9Z42_0055820</name>
</gene>